<reference evidence="1" key="1">
    <citation type="submission" date="2013-07" db="EMBL/GenBank/DDBJ databases">
        <title>The genome of an arbuscular mycorrhizal fungus provides insights into the evolution of the oldest plant symbiosis.</title>
        <authorList>
            <consortium name="DOE Joint Genome Institute"/>
            <person name="Tisserant E."/>
            <person name="Malbreil M."/>
            <person name="Kuo A."/>
            <person name="Kohler A."/>
            <person name="Symeonidi A."/>
            <person name="Balestrini R."/>
            <person name="Charron P."/>
            <person name="Duensing N."/>
            <person name="Frei-dit-Frey N."/>
            <person name="Gianinazzi-Pearson V."/>
            <person name="Gilbert B."/>
            <person name="Handa Y."/>
            <person name="Hijri M."/>
            <person name="Kaul R."/>
            <person name="Kawaguchi M."/>
            <person name="Krajinski F."/>
            <person name="Lammers P."/>
            <person name="Lapierre D."/>
            <person name="Masclaux F.G."/>
            <person name="Murat C."/>
            <person name="Morin E."/>
            <person name="Ndikumana S."/>
            <person name="Pagni M."/>
            <person name="Petitpierre D."/>
            <person name="Requena N."/>
            <person name="Rosikiewicz P."/>
            <person name="Riley R."/>
            <person name="Saito K."/>
            <person name="San Clemente H."/>
            <person name="Shapiro H."/>
            <person name="van Tuinen D."/>
            <person name="Becard G."/>
            <person name="Bonfante P."/>
            <person name="Paszkowski U."/>
            <person name="Shachar-Hill Y."/>
            <person name="Young J.P."/>
            <person name="Sanders I.R."/>
            <person name="Henrissat B."/>
            <person name="Rensing S.A."/>
            <person name="Grigoriev I.V."/>
            <person name="Corradi N."/>
            <person name="Roux C."/>
            <person name="Martin F."/>
        </authorList>
    </citation>
    <scope>NUCLEOTIDE SEQUENCE</scope>
    <source>
        <strain evidence="1">DAOM 197198</strain>
    </source>
</reference>
<evidence type="ECO:0000313" key="1">
    <source>
        <dbReference type="EMBL" id="ESA19940.1"/>
    </source>
</evidence>
<organism evidence="1">
    <name type="scientific">Rhizophagus irregularis (strain DAOM 181602 / DAOM 197198 / MUCL 43194)</name>
    <name type="common">Arbuscular mycorrhizal fungus</name>
    <name type="synonym">Glomus intraradices</name>
    <dbReference type="NCBI Taxonomy" id="747089"/>
    <lineage>
        <taxon>Eukaryota</taxon>
        <taxon>Fungi</taxon>
        <taxon>Fungi incertae sedis</taxon>
        <taxon>Mucoromycota</taxon>
        <taxon>Glomeromycotina</taxon>
        <taxon>Glomeromycetes</taxon>
        <taxon>Glomerales</taxon>
        <taxon>Glomeraceae</taxon>
        <taxon>Rhizophagus</taxon>
    </lineage>
</organism>
<dbReference type="HOGENOM" id="CLU_065500_3_0_1"/>
<proteinExistence type="predicted"/>
<name>U9UHS8_RHIID</name>
<dbReference type="EMBL" id="KI277805">
    <property type="protein sequence ID" value="ESA19940.1"/>
    <property type="molecule type" value="Genomic_DNA"/>
</dbReference>
<dbReference type="AlphaFoldDB" id="U9UHS8"/>
<sequence>MKKKRVKYLATRNSENYVELVLYKDEVEEFKLYDIKVQSYESSTIGMVY</sequence>
<accession>U9UHS8</accession>
<dbReference type="VEuPathDB" id="FungiDB:RhiirFUN_023431"/>
<gene>
    <name evidence="1" type="ORF">GLOINDRAFT_19064</name>
</gene>
<protein>
    <submittedName>
        <fullName evidence="1">Uncharacterized protein</fullName>
    </submittedName>
</protein>